<dbReference type="Proteomes" id="UP000462014">
    <property type="component" value="Unassembled WGS sequence"/>
</dbReference>
<dbReference type="AlphaFoldDB" id="A0A7K1SST0"/>
<comment type="caution">
    <text evidence="2">The sequence shown here is derived from an EMBL/GenBank/DDBJ whole genome shotgun (WGS) entry which is preliminary data.</text>
</comment>
<organism evidence="2 3">
    <name type="scientific">Mucilaginibacter arboris</name>
    <dbReference type="NCBI Taxonomy" id="2682090"/>
    <lineage>
        <taxon>Bacteria</taxon>
        <taxon>Pseudomonadati</taxon>
        <taxon>Bacteroidota</taxon>
        <taxon>Sphingobacteriia</taxon>
        <taxon>Sphingobacteriales</taxon>
        <taxon>Sphingobacteriaceae</taxon>
        <taxon>Mucilaginibacter</taxon>
    </lineage>
</organism>
<gene>
    <name evidence="2" type="ORF">GO621_02320</name>
</gene>
<evidence type="ECO:0000313" key="3">
    <source>
        <dbReference type="Proteomes" id="UP000462014"/>
    </source>
</evidence>
<dbReference type="Gene3D" id="3.40.50.150">
    <property type="entry name" value="Vaccinia Virus protein VP39"/>
    <property type="match status" value="1"/>
</dbReference>
<reference evidence="2 3" key="1">
    <citation type="submission" date="2019-12" db="EMBL/GenBank/DDBJ databases">
        <title>Mucilaginibacter sp. HMF7410 genome sequencing and assembly.</title>
        <authorList>
            <person name="Kang H."/>
            <person name="Cha I."/>
            <person name="Kim H."/>
            <person name="Joh K."/>
        </authorList>
    </citation>
    <scope>NUCLEOTIDE SEQUENCE [LARGE SCALE GENOMIC DNA]</scope>
    <source>
        <strain evidence="2 3">HMF7410</strain>
    </source>
</reference>
<keyword evidence="2" id="KW-0808">Transferase</keyword>
<dbReference type="GO" id="GO:0032259">
    <property type="term" value="P:methylation"/>
    <property type="evidence" value="ECO:0007669"/>
    <property type="project" value="UniProtKB-KW"/>
</dbReference>
<proteinExistence type="predicted"/>
<accession>A0A7K1SST0</accession>
<dbReference type="CDD" id="cd02440">
    <property type="entry name" value="AdoMet_MTases"/>
    <property type="match status" value="1"/>
</dbReference>
<keyword evidence="2" id="KW-0489">Methyltransferase</keyword>
<dbReference type="InterPro" id="IPR029063">
    <property type="entry name" value="SAM-dependent_MTases_sf"/>
</dbReference>
<evidence type="ECO:0000259" key="1">
    <source>
        <dbReference type="Pfam" id="PF08241"/>
    </source>
</evidence>
<dbReference type="Pfam" id="PF08241">
    <property type="entry name" value="Methyltransf_11"/>
    <property type="match status" value="1"/>
</dbReference>
<dbReference type="EMBL" id="WPIK01000002">
    <property type="protein sequence ID" value="MVN20369.1"/>
    <property type="molecule type" value="Genomic_DNA"/>
</dbReference>
<dbReference type="SUPFAM" id="SSF53335">
    <property type="entry name" value="S-adenosyl-L-methionine-dependent methyltransferases"/>
    <property type="match status" value="1"/>
</dbReference>
<protein>
    <submittedName>
        <fullName evidence="2">Methyltransferase domain-containing protein</fullName>
    </submittedName>
</protein>
<feature type="domain" description="Methyltransferase type 11" evidence="1">
    <location>
        <begin position="60"/>
        <end position="152"/>
    </location>
</feature>
<keyword evidence="3" id="KW-1185">Reference proteome</keyword>
<dbReference type="GO" id="GO:0008757">
    <property type="term" value="F:S-adenosylmethionine-dependent methyltransferase activity"/>
    <property type="evidence" value="ECO:0007669"/>
    <property type="project" value="InterPro"/>
</dbReference>
<dbReference type="InterPro" id="IPR013216">
    <property type="entry name" value="Methyltransf_11"/>
</dbReference>
<name>A0A7K1SST0_9SPHI</name>
<sequence length="228" mass="26091">MDIYGQALLDFYNRQPEEKLWLHNTYGGPEEMPIEVFFRGEEEMPEAELLALQLCRGKVLDIGAGAGSHALILQQQGFDVAALEISAGATAVMQKRGVKRVVQQDIYQYKTEKFDTLLLLMNGIGLTQTLAGLGRFLHHTKQLLLPGGQLIFDSSDIAYLYEDVPLPKNSYYGEISYQYQYKNQKSDWFNWLYIDQKTLLKTALKNGWNCEVLYEDEMDLYLARLTLA</sequence>
<evidence type="ECO:0000313" key="2">
    <source>
        <dbReference type="EMBL" id="MVN20369.1"/>
    </source>
</evidence>